<accession>A0A4Y7U245</accession>
<evidence type="ECO:0000313" key="4">
    <source>
        <dbReference type="Proteomes" id="UP000298030"/>
    </source>
</evidence>
<dbReference type="Gene3D" id="1.10.167.10">
    <property type="entry name" value="Regulator of G-protein Signalling 4, domain 2"/>
    <property type="match status" value="1"/>
</dbReference>
<dbReference type="PANTHER" id="PTHR39466">
    <property type="entry name" value="RGS DOMAIN-CONTAINING PROTEIN"/>
    <property type="match status" value="1"/>
</dbReference>
<keyword evidence="2" id="KW-0812">Transmembrane</keyword>
<dbReference type="InterPro" id="IPR036305">
    <property type="entry name" value="RGS_sf"/>
</dbReference>
<feature type="transmembrane region" description="Helical" evidence="2">
    <location>
        <begin position="206"/>
        <end position="226"/>
    </location>
</feature>
<name>A0A4Y7U245_COPMI</name>
<proteinExistence type="predicted"/>
<feature type="compositionally biased region" description="Pro residues" evidence="1">
    <location>
        <begin position="303"/>
        <end position="312"/>
    </location>
</feature>
<comment type="caution">
    <text evidence="3">The sequence shown here is derived from an EMBL/GenBank/DDBJ whole genome shotgun (WGS) entry which is preliminary data.</text>
</comment>
<keyword evidence="2" id="KW-1133">Transmembrane helix</keyword>
<evidence type="ECO:0000256" key="1">
    <source>
        <dbReference type="SAM" id="MobiDB-lite"/>
    </source>
</evidence>
<keyword evidence="4" id="KW-1185">Reference proteome</keyword>
<evidence type="ECO:0000256" key="2">
    <source>
        <dbReference type="SAM" id="Phobius"/>
    </source>
</evidence>
<gene>
    <name evidence="3" type="ORF">FA13DRAFT_1784514</name>
</gene>
<feature type="compositionally biased region" description="Basic and acidic residues" evidence="1">
    <location>
        <begin position="458"/>
        <end position="471"/>
    </location>
</feature>
<feature type="transmembrane region" description="Helical" evidence="2">
    <location>
        <begin position="593"/>
        <end position="615"/>
    </location>
</feature>
<dbReference type="InterPro" id="IPR044926">
    <property type="entry name" value="RGS_subdomain_2"/>
</dbReference>
<organism evidence="3 4">
    <name type="scientific">Coprinellus micaceus</name>
    <name type="common">Glistening ink-cap mushroom</name>
    <name type="synonym">Coprinus micaceus</name>
    <dbReference type="NCBI Taxonomy" id="71717"/>
    <lineage>
        <taxon>Eukaryota</taxon>
        <taxon>Fungi</taxon>
        <taxon>Dikarya</taxon>
        <taxon>Basidiomycota</taxon>
        <taxon>Agaricomycotina</taxon>
        <taxon>Agaricomycetes</taxon>
        <taxon>Agaricomycetidae</taxon>
        <taxon>Agaricales</taxon>
        <taxon>Agaricineae</taxon>
        <taxon>Psathyrellaceae</taxon>
        <taxon>Coprinellus</taxon>
    </lineage>
</organism>
<evidence type="ECO:0008006" key="5">
    <source>
        <dbReference type="Google" id="ProtNLM"/>
    </source>
</evidence>
<dbReference type="SUPFAM" id="SSF48097">
    <property type="entry name" value="Regulator of G-protein signaling, RGS"/>
    <property type="match status" value="1"/>
</dbReference>
<dbReference type="Proteomes" id="UP000298030">
    <property type="component" value="Unassembled WGS sequence"/>
</dbReference>
<reference evidence="3 4" key="1">
    <citation type="journal article" date="2019" name="Nat. Ecol. Evol.">
        <title>Megaphylogeny resolves global patterns of mushroom evolution.</title>
        <authorList>
            <person name="Varga T."/>
            <person name="Krizsan K."/>
            <person name="Foldi C."/>
            <person name="Dima B."/>
            <person name="Sanchez-Garcia M."/>
            <person name="Sanchez-Ramirez S."/>
            <person name="Szollosi G.J."/>
            <person name="Szarkandi J.G."/>
            <person name="Papp V."/>
            <person name="Albert L."/>
            <person name="Andreopoulos W."/>
            <person name="Angelini C."/>
            <person name="Antonin V."/>
            <person name="Barry K.W."/>
            <person name="Bougher N.L."/>
            <person name="Buchanan P."/>
            <person name="Buyck B."/>
            <person name="Bense V."/>
            <person name="Catcheside P."/>
            <person name="Chovatia M."/>
            <person name="Cooper J."/>
            <person name="Damon W."/>
            <person name="Desjardin D."/>
            <person name="Finy P."/>
            <person name="Geml J."/>
            <person name="Haridas S."/>
            <person name="Hughes K."/>
            <person name="Justo A."/>
            <person name="Karasinski D."/>
            <person name="Kautmanova I."/>
            <person name="Kiss B."/>
            <person name="Kocsube S."/>
            <person name="Kotiranta H."/>
            <person name="LaButti K.M."/>
            <person name="Lechner B.E."/>
            <person name="Liimatainen K."/>
            <person name="Lipzen A."/>
            <person name="Lukacs Z."/>
            <person name="Mihaltcheva S."/>
            <person name="Morgado L.N."/>
            <person name="Niskanen T."/>
            <person name="Noordeloos M.E."/>
            <person name="Ohm R.A."/>
            <person name="Ortiz-Santana B."/>
            <person name="Ovrebo C."/>
            <person name="Racz N."/>
            <person name="Riley R."/>
            <person name="Savchenko A."/>
            <person name="Shiryaev A."/>
            <person name="Soop K."/>
            <person name="Spirin V."/>
            <person name="Szebenyi C."/>
            <person name="Tomsovsky M."/>
            <person name="Tulloss R.E."/>
            <person name="Uehling J."/>
            <person name="Grigoriev I.V."/>
            <person name="Vagvolgyi C."/>
            <person name="Papp T."/>
            <person name="Martin F.M."/>
            <person name="Miettinen O."/>
            <person name="Hibbett D.S."/>
            <person name="Nagy L.G."/>
        </authorList>
    </citation>
    <scope>NUCLEOTIDE SEQUENCE [LARGE SCALE GENOMIC DNA]</scope>
    <source>
        <strain evidence="3 4">FP101781</strain>
    </source>
</reference>
<dbReference type="AlphaFoldDB" id="A0A4Y7U245"/>
<dbReference type="PANTHER" id="PTHR39466:SF1">
    <property type="entry name" value="RGS DOMAIN-CONTAINING PROTEIN"/>
    <property type="match status" value="1"/>
</dbReference>
<dbReference type="STRING" id="71717.A0A4Y7U245"/>
<evidence type="ECO:0000313" key="3">
    <source>
        <dbReference type="EMBL" id="TEB39862.1"/>
    </source>
</evidence>
<feature type="region of interest" description="Disordered" evidence="1">
    <location>
        <begin position="283"/>
        <end position="320"/>
    </location>
</feature>
<feature type="transmembrane region" description="Helical" evidence="2">
    <location>
        <begin position="246"/>
        <end position="267"/>
    </location>
</feature>
<feature type="region of interest" description="Disordered" evidence="1">
    <location>
        <begin position="441"/>
        <end position="480"/>
    </location>
</feature>
<sequence length="620" mass="69471">MSHRDSAPSLRLSARPKTYDVTLKAVLTFPLRMCNPPPAVAKVRSCGVTPLFKVRLEDVLDRQHLPPLGLKDFEEWLLFVETSPENLYFTLWLKEYRQRYTEWASQNQLQRELNSGQDFRTPWNIQHSPSLALFYARAKQTFFTPNSPYELNLPSRLLAVFHTTTESPHPDPAIFNDVAIETYRLLDESLRRFVSAQFNNVGNNRVMCGIVAGAIFALAGSIPPIALNFTRPDSRWMRMLSFPGLFLGLTIMIAALNGICMGVYLFGDLRQLRKFELARPQISKPKPVSDDKRQSSSTSLPPGLQPSTPPEEPASQVAKSPSFADARVAHLWKPPSVSSFSAVSTSESLADSNAPRSPARIHISDAFFDDSASIVDVENGIISSNFKFPPNQSGPGEPDFTSTAGFIRPFDMASIELNDPVDEQCVPPQPRQVIDNFDFDSLPPRAPRKMKSKAISEQYERDCCDNRDNRDSSTLPPPTPIFPSYPYPIESHKPSGFVGRMQSQCDIKKWRLQTESRDGIQSPTGTNFASSANPYNSHIIRKSYRSFSTESTALESTEAKVKKRFRLVNAVPAFAVPLTRILSPVVRRGQWEIVIRSGLIAMVLSWIIVGTLLAIPEPRR</sequence>
<dbReference type="EMBL" id="QPFP01000001">
    <property type="protein sequence ID" value="TEB39862.1"/>
    <property type="molecule type" value="Genomic_DNA"/>
</dbReference>
<dbReference type="OrthoDB" id="3232309at2759"/>
<protein>
    <recommendedName>
        <fullName evidence="5">RGS domain-containing protein</fullName>
    </recommendedName>
</protein>
<keyword evidence="2" id="KW-0472">Membrane</keyword>